<dbReference type="RefSeq" id="WP_168981954.1">
    <property type="nucleotide sequence ID" value="NZ_JABAGD010000017.1"/>
</dbReference>
<proteinExistence type="predicted"/>
<dbReference type="AlphaFoldDB" id="A0A7X9SNN9"/>
<dbReference type="Proteomes" id="UP000587880">
    <property type="component" value="Unassembled WGS sequence"/>
</dbReference>
<organism evidence="1 2">
    <name type="scientific">Clostridium beijerinckii</name>
    <name type="common">Clostridium MP</name>
    <dbReference type="NCBI Taxonomy" id="1520"/>
    <lineage>
        <taxon>Bacteria</taxon>
        <taxon>Bacillati</taxon>
        <taxon>Bacillota</taxon>
        <taxon>Clostridia</taxon>
        <taxon>Eubacteriales</taxon>
        <taxon>Clostridiaceae</taxon>
        <taxon>Clostridium</taxon>
    </lineage>
</organism>
<accession>A0A7X9SNN9</accession>
<name>A0A7X9SNN9_CLOBE</name>
<protein>
    <submittedName>
        <fullName evidence="1">Transposase</fullName>
    </submittedName>
</protein>
<gene>
    <name evidence="1" type="ORF">HF849_10935</name>
</gene>
<evidence type="ECO:0000313" key="1">
    <source>
        <dbReference type="EMBL" id="NMF05257.1"/>
    </source>
</evidence>
<dbReference type="EMBL" id="JABAGD010000017">
    <property type="protein sequence ID" value="NMF05257.1"/>
    <property type="molecule type" value="Genomic_DNA"/>
</dbReference>
<comment type="caution">
    <text evidence="1">The sequence shown here is derived from an EMBL/GenBank/DDBJ whole genome shotgun (WGS) entry which is preliminary data.</text>
</comment>
<evidence type="ECO:0000313" key="2">
    <source>
        <dbReference type="Proteomes" id="UP000587880"/>
    </source>
</evidence>
<reference evidence="1 2" key="1">
    <citation type="submission" date="2020-04" db="EMBL/GenBank/DDBJ databases">
        <authorList>
            <person name="Hitch T.C.A."/>
            <person name="Wylensek D."/>
            <person name="Clavel T."/>
        </authorList>
    </citation>
    <scope>NUCLEOTIDE SEQUENCE [LARGE SCALE GENOMIC DNA]</scope>
    <source>
        <strain evidence="1 2">WB01_NA02</strain>
    </source>
</reference>
<sequence>MNIVKKIKIIINNPDNEIRKNQYRFIRNSQYAQYQGLNRCMGYLVSGYYSSNMDLNCEKFKEHQRKLTNSSSIFQDIIFGKGIDSKSNILQRVRNDFKNAIKNGLASGDRNVSNYRRTFPLMTRGRNLNFVYDENEKDILINWVNKIQFKCILGENKNLREVKSILDKVINKEYSVSQSLMYFNNKNELILLLTLNIQIEIEKYAPVKDRVLEIDFGREVPVYMSINDKPYIKKLLSDFSELNRVRLQFKARRQRLYKQLEFSKGGRGKKDKFISIEEFREKQRNFIKTYNHFLSKSIVEFALKHRCEYIYLKKLDKDRENKLPLYNWNYHELEEKIIYKAERKGIKIKKRDSLDMCDKFNENEYVN</sequence>